<evidence type="ECO:0000256" key="4">
    <source>
        <dbReference type="ARBA" id="ARBA00022827"/>
    </source>
</evidence>
<evidence type="ECO:0000259" key="5">
    <source>
        <dbReference type="PROSITE" id="PS00623"/>
    </source>
</evidence>
<comment type="cofactor">
    <cofactor evidence="1">
        <name>FAD</name>
        <dbReference type="ChEBI" id="CHEBI:57692"/>
    </cofactor>
</comment>
<proteinExistence type="inferred from homology"/>
<dbReference type="PANTHER" id="PTHR11552">
    <property type="entry name" value="GLUCOSE-METHANOL-CHOLINE GMC OXIDOREDUCTASE"/>
    <property type="match status" value="1"/>
</dbReference>
<dbReference type="GO" id="GO:0050660">
    <property type="term" value="F:flavin adenine dinucleotide binding"/>
    <property type="evidence" value="ECO:0007669"/>
    <property type="project" value="InterPro"/>
</dbReference>
<keyword evidence="4" id="KW-0274">FAD</keyword>
<dbReference type="PIRSF" id="PIRSF000137">
    <property type="entry name" value="Alcohol_oxidase"/>
    <property type="match status" value="1"/>
</dbReference>
<dbReference type="Gene3D" id="3.50.50.60">
    <property type="entry name" value="FAD/NAD(P)-binding domain"/>
    <property type="match status" value="1"/>
</dbReference>
<dbReference type="Pfam" id="PF05199">
    <property type="entry name" value="GMC_oxred_C"/>
    <property type="match status" value="1"/>
</dbReference>
<feature type="domain" description="Glucose-methanol-choline oxidoreductase N-terminal" evidence="5">
    <location>
        <begin position="96"/>
        <end position="119"/>
    </location>
</feature>
<accession>A0A381Q8H4</accession>
<dbReference type="PROSITE" id="PS00624">
    <property type="entry name" value="GMC_OXRED_2"/>
    <property type="match status" value="1"/>
</dbReference>
<dbReference type="PANTHER" id="PTHR11552:SF147">
    <property type="entry name" value="CHOLINE DEHYDROGENASE, MITOCHONDRIAL"/>
    <property type="match status" value="1"/>
</dbReference>
<dbReference type="GO" id="GO:0016614">
    <property type="term" value="F:oxidoreductase activity, acting on CH-OH group of donors"/>
    <property type="evidence" value="ECO:0007669"/>
    <property type="project" value="InterPro"/>
</dbReference>
<dbReference type="Pfam" id="PF00732">
    <property type="entry name" value="GMC_oxred_N"/>
    <property type="match status" value="1"/>
</dbReference>
<dbReference type="AlphaFoldDB" id="A0A381Q8H4"/>
<keyword evidence="3" id="KW-0285">Flavoprotein</keyword>
<feature type="domain" description="Glucose-methanol-choline oxidoreductase N-terminal" evidence="6">
    <location>
        <begin position="268"/>
        <end position="282"/>
    </location>
</feature>
<dbReference type="InterPro" id="IPR000172">
    <property type="entry name" value="GMC_OxRdtase_N"/>
</dbReference>
<evidence type="ECO:0000256" key="3">
    <source>
        <dbReference type="ARBA" id="ARBA00022630"/>
    </source>
</evidence>
<evidence type="ECO:0000256" key="2">
    <source>
        <dbReference type="ARBA" id="ARBA00010790"/>
    </source>
</evidence>
<dbReference type="NCBIfam" id="NF002550">
    <property type="entry name" value="PRK02106.1"/>
    <property type="match status" value="1"/>
</dbReference>
<dbReference type="SUPFAM" id="SSF51905">
    <property type="entry name" value="FAD/NAD(P)-binding domain"/>
    <property type="match status" value="1"/>
</dbReference>
<sequence>VKNEFFKKQSIDAKSQAQFDYVIIGAGSSGCVLADRLSASGRYTVCLLEAGPRGHYPWLHIPIGYAKTMFHPRYNWKFYTEPEPGLHNRQIYWPRGKVLGGSSAINGLIYIRGQHQDYDQWADLGNVGWSWADVRPYFIHSERNQRGASDYHGDSGPMGVCDVKHPNRLAEAFVQACTQAGYPRNPDFNGQNQEGAGFYQLTTWNGLRSSSASAYLKPARHRSGLHIVTDAQVEQIKFQDNQARAVVYRRGHTEHTILARREIILSAGAVQSPQLLQLSGIGEARCLQQFGIPVVQDLPEVGRNLQDHLQVRLIHRTTHPGTTNSQMRNPWSWLCMGIGYVLSRSGPMAVGINQAGAFIRSSGAVNRPDIQFHFAALSADLPGAPLHSFPGFTSSVCQLRPTSRGSVTLKSRHAQAAPAICPNYLATEHDRLTIVAGLKTARQITAQPALNTHISAEYSPGSSVQTDDELLAFARETGVTIFHPVGTCRMGSDDRAVVDVRLKVRGVTGLRVVDCSVMPSLVSGNTHAAAVMIGEKGADMILQDSKSS</sequence>
<gene>
    <name evidence="7" type="ORF">METZ01_LOCUS27191</name>
</gene>
<dbReference type="EMBL" id="UINC01001207">
    <property type="protein sequence ID" value="SUZ74337.1"/>
    <property type="molecule type" value="Genomic_DNA"/>
</dbReference>
<dbReference type="InterPro" id="IPR007867">
    <property type="entry name" value="GMC_OxRtase_C"/>
</dbReference>
<reference evidence="7" key="1">
    <citation type="submission" date="2018-05" db="EMBL/GenBank/DDBJ databases">
        <authorList>
            <person name="Lanie J.A."/>
            <person name="Ng W.-L."/>
            <person name="Kazmierczak K.M."/>
            <person name="Andrzejewski T.M."/>
            <person name="Davidsen T.M."/>
            <person name="Wayne K.J."/>
            <person name="Tettelin H."/>
            <person name="Glass J.I."/>
            <person name="Rusch D."/>
            <person name="Podicherti R."/>
            <person name="Tsui H.-C.T."/>
            <person name="Winkler M.E."/>
        </authorList>
    </citation>
    <scope>NUCLEOTIDE SEQUENCE</scope>
</reference>
<dbReference type="InterPro" id="IPR036188">
    <property type="entry name" value="FAD/NAD-bd_sf"/>
</dbReference>
<protein>
    <recommendedName>
        <fullName evidence="5 6">Glucose-methanol-choline oxidoreductase N-terminal domain-containing protein</fullName>
    </recommendedName>
</protein>
<dbReference type="SUPFAM" id="SSF54373">
    <property type="entry name" value="FAD-linked reductases, C-terminal domain"/>
    <property type="match status" value="1"/>
</dbReference>
<name>A0A381Q8H4_9ZZZZ</name>
<evidence type="ECO:0000259" key="6">
    <source>
        <dbReference type="PROSITE" id="PS00624"/>
    </source>
</evidence>
<dbReference type="InterPro" id="IPR012132">
    <property type="entry name" value="GMC_OxRdtase"/>
</dbReference>
<evidence type="ECO:0000256" key="1">
    <source>
        <dbReference type="ARBA" id="ARBA00001974"/>
    </source>
</evidence>
<comment type="similarity">
    <text evidence="2">Belongs to the GMC oxidoreductase family.</text>
</comment>
<feature type="non-terminal residue" evidence="7">
    <location>
        <position position="1"/>
    </location>
</feature>
<dbReference type="Gene3D" id="3.30.560.10">
    <property type="entry name" value="Glucose Oxidase, domain 3"/>
    <property type="match status" value="1"/>
</dbReference>
<organism evidence="7">
    <name type="scientific">marine metagenome</name>
    <dbReference type="NCBI Taxonomy" id="408172"/>
    <lineage>
        <taxon>unclassified sequences</taxon>
        <taxon>metagenomes</taxon>
        <taxon>ecological metagenomes</taxon>
    </lineage>
</organism>
<evidence type="ECO:0000313" key="7">
    <source>
        <dbReference type="EMBL" id="SUZ74337.1"/>
    </source>
</evidence>
<dbReference type="PROSITE" id="PS00623">
    <property type="entry name" value="GMC_OXRED_1"/>
    <property type="match status" value="1"/>
</dbReference>